<evidence type="ECO:0000313" key="5">
    <source>
        <dbReference type="Proteomes" id="UP000503162"/>
    </source>
</evidence>
<name>A0A6G8IC02_9BURK</name>
<evidence type="ECO:0000256" key="3">
    <source>
        <dbReference type="SAM" id="SignalP"/>
    </source>
</evidence>
<protein>
    <submittedName>
        <fullName evidence="4">Beta-propeller fold lactonase family protein</fullName>
    </submittedName>
</protein>
<accession>A0A6G8IC02</accession>
<dbReference type="Gene3D" id="2.130.10.10">
    <property type="entry name" value="YVTN repeat-like/Quinoprotein amine dehydrogenase"/>
    <property type="match status" value="2"/>
</dbReference>
<dbReference type="EMBL" id="CP049989">
    <property type="protein sequence ID" value="QIM50659.1"/>
    <property type="molecule type" value="Genomic_DNA"/>
</dbReference>
<dbReference type="InterPro" id="IPR050282">
    <property type="entry name" value="Cycloisomerase_2"/>
</dbReference>
<dbReference type="SUPFAM" id="SSF51004">
    <property type="entry name" value="C-terminal (heme d1) domain of cytochrome cd1-nitrite reductase"/>
    <property type="match status" value="1"/>
</dbReference>
<dbReference type="RefSeq" id="WP_166222835.1">
    <property type="nucleotide sequence ID" value="NZ_CP049989.1"/>
</dbReference>
<reference evidence="4 5" key="1">
    <citation type="submission" date="2020-03" db="EMBL/GenBank/DDBJ databases">
        <title>Hydrogenophaga sp. nov. isolated from cyanobacterial mat.</title>
        <authorList>
            <person name="Thorat V."/>
            <person name="Kirdat K."/>
            <person name="Tiwarekar B."/>
            <person name="Costa E.D."/>
            <person name="Yadav A."/>
        </authorList>
    </citation>
    <scope>NUCLEOTIDE SEQUENCE [LARGE SCALE GENOMIC DNA]</scope>
    <source>
        <strain evidence="4 5">BA0156</strain>
    </source>
</reference>
<dbReference type="PANTHER" id="PTHR30344">
    <property type="entry name" value="6-PHOSPHOGLUCONOLACTONASE-RELATED"/>
    <property type="match status" value="1"/>
</dbReference>
<evidence type="ECO:0000313" key="4">
    <source>
        <dbReference type="EMBL" id="QIM50659.1"/>
    </source>
</evidence>
<dbReference type="AlphaFoldDB" id="A0A6G8IC02"/>
<gene>
    <name evidence="4" type="ORF">G9Q37_00190</name>
</gene>
<keyword evidence="2" id="KW-0119">Carbohydrate metabolism</keyword>
<dbReference type="GO" id="GO:0017057">
    <property type="term" value="F:6-phosphogluconolactonase activity"/>
    <property type="evidence" value="ECO:0007669"/>
    <property type="project" value="TreeGrafter"/>
</dbReference>
<dbReference type="GO" id="GO:0006006">
    <property type="term" value="P:glucose metabolic process"/>
    <property type="evidence" value="ECO:0007669"/>
    <property type="project" value="UniProtKB-KW"/>
</dbReference>
<proteinExistence type="inferred from homology"/>
<dbReference type="InterPro" id="IPR019405">
    <property type="entry name" value="Lactonase_7-beta_prop"/>
</dbReference>
<feature type="chain" id="PRO_5026134630" evidence="3">
    <location>
        <begin position="29"/>
        <end position="718"/>
    </location>
</feature>
<dbReference type="Pfam" id="PF10282">
    <property type="entry name" value="Lactonase"/>
    <property type="match status" value="1"/>
</dbReference>
<dbReference type="InterPro" id="IPR011048">
    <property type="entry name" value="Haem_d1_sf"/>
</dbReference>
<keyword evidence="2" id="KW-0313">Glucose metabolism</keyword>
<dbReference type="PANTHER" id="PTHR30344:SF1">
    <property type="entry name" value="6-PHOSPHOGLUCONOLACTONASE"/>
    <property type="match status" value="1"/>
</dbReference>
<evidence type="ECO:0000256" key="2">
    <source>
        <dbReference type="ARBA" id="ARBA00022526"/>
    </source>
</evidence>
<sequence>MRALDAILFRPLHRSLSVLALGSSVLLAACGSGNTPSPTANAGGGTPGTPSFSVAGRVSGLSGAGLTLSLNGGAPLALSADGGFAFPTEVNARYAVTVASQPAGQTCTVSNATGASRDTDVAQVRVNCSATTFTVGGSVSGLAGGQSLVLRNNGADPITVSANGAYTFAVRVARNGGYAVSVDTQPAGQTCTVSNATGDGVLANVGNVNVLCAASSHGVGGSVAGLAAGATVTLLNNGGDATVVSADGPYAFATRVADQSAYAVTVGTQPAGQTCTVANAQGSGLAADVGNVNVQCSATAHTIGGTLSGLLANQQVTLYNNGADPLTLTANGAFQFSTPIATQTAYAVTQGAASRGVGCTVGNGSGSNATADVGNVSVACTTTALSFVYVTDYNNDRILGYSMDRLTGARTALPGSPYAAGDNNRWLTLHPNQAFFYSANLGSSDVSAYTVNASTGALTPVAGSPFAAGSQPTSIQVTPDGRFAYTANSQSGNVSGFRVDLTTGALTPLPGSPYAAGNIPTKIAITPNSRFLYVTNQNGQNLSAYRIDATTGALTEVAGSPYPLAGQPYGIGVHPSGNFVYPVVYQAKLHALRIDPTTGELTDLQPGGYGSSGSDWEWLSFTTNGAGTVGYVATNQGIRAFDINTTTGALTARTGFAHAGRYEYLTTNPEGDHLYAADFHAIFTHMLDIDPANGNLTPFSGSAVPVDARPYNLVVIER</sequence>
<dbReference type="KEGG" id="hcz:G9Q37_00190"/>
<evidence type="ECO:0000256" key="1">
    <source>
        <dbReference type="ARBA" id="ARBA00005564"/>
    </source>
</evidence>
<keyword evidence="3" id="KW-0732">Signal</keyword>
<dbReference type="PROSITE" id="PS51257">
    <property type="entry name" value="PROKAR_LIPOPROTEIN"/>
    <property type="match status" value="1"/>
</dbReference>
<dbReference type="Proteomes" id="UP000503162">
    <property type="component" value="Chromosome"/>
</dbReference>
<keyword evidence="5" id="KW-1185">Reference proteome</keyword>
<dbReference type="InterPro" id="IPR015943">
    <property type="entry name" value="WD40/YVTN_repeat-like_dom_sf"/>
</dbReference>
<organism evidence="4 5">
    <name type="scientific">Hydrogenophaga crocea</name>
    <dbReference type="NCBI Taxonomy" id="2716225"/>
    <lineage>
        <taxon>Bacteria</taxon>
        <taxon>Pseudomonadati</taxon>
        <taxon>Pseudomonadota</taxon>
        <taxon>Betaproteobacteria</taxon>
        <taxon>Burkholderiales</taxon>
        <taxon>Comamonadaceae</taxon>
        <taxon>Hydrogenophaga</taxon>
    </lineage>
</organism>
<comment type="similarity">
    <text evidence="1">Belongs to the cycloisomerase 2 family.</text>
</comment>
<feature type="signal peptide" evidence="3">
    <location>
        <begin position="1"/>
        <end position="28"/>
    </location>
</feature>